<keyword evidence="3" id="KW-1185">Reference proteome</keyword>
<accession>A0A5K7YE84</accession>
<dbReference type="InterPro" id="IPR009061">
    <property type="entry name" value="DNA-bd_dom_put_sf"/>
</dbReference>
<evidence type="ECO:0000259" key="1">
    <source>
        <dbReference type="Pfam" id="PF12728"/>
    </source>
</evidence>
<dbReference type="AlphaFoldDB" id="A0A5K7YE84"/>
<dbReference type="EMBL" id="AP021874">
    <property type="protein sequence ID" value="BBO66310.1"/>
    <property type="molecule type" value="Genomic_DNA"/>
</dbReference>
<reference evidence="2 3" key="1">
    <citation type="submission" date="2019-11" db="EMBL/GenBank/DDBJ databases">
        <title>Comparative genomics of hydrocarbon-degrading Desulfosarcina strains.</title>
        <authorList>
            <person name="Watanabe M."/>
            <person name="Kojima H."/>
            <person name="Fukui M."/>
        </authorList>
    </citation>
    <scope>NUCLEOTIDE SEQUENCE [LARGE SCALE GENOMIC DNA]</scope>
    <source>
        <strain evidence="2 3">PL12</strain>
    </source>
</reference>
<dbReference type="InterPro" id="IPR036388">
    <property type="entry name" value="WH-like_DNA-bd_sf"/>
</dbReference>
<dbReference type="SUPFAM" id="SSF46955">
    <property type="entry name" value="Putative DNA-binding domain"/>
    <property type="match status" value="1"/>
</dbReference>
<dbReference type="RefSeq" id="WP_155314707.1">
    <property type="nucleotide sequence ID" value="NZ_AP021874.1"/>
</dbReference>
<organism evidence="2 3">
    <name type="scientific">Desulfosarcina alkanivorans</name>
    <dbReference type="NCBI Taxonomy" id="571177"/>
    <lineage>
        <taxon>Bacteria</taxon>
        <taxon>Pseudomonadati</taxon>
        <taxon>Thermodesulfobacteriota</taxon>
        <taxon>Desulfobacteria</taxon>
        <taxon>Desulfobacterales</taxon>
        <taxon>Desulfosarcinaceae</taxon>
        <taxon>Desulfosarcina</taxon>
    </lineage>
</organism>
<evidence type="ECO:0000313" key="2">
    <source>
        <dbReference type="EMBL" id="BBO66310.1"/>
    </source>
</evidence>
<dbReference type="GO" id="GO:0003677">
    <property type="term" value="F:DNA binding"/>
    <property type="evidence" value="ECO:0007669"/>
    <property type="project" value="InterPro"/>
</dbReference>
<dbReference type="OrthoDB" id="9800023at2"/>
<dbReference type="Proteomes" id="UP000427906">
    <property type="component" value="Chromosome"/>
</dbReference>
<evidence type="ECO:0000313" key="3">
    <source>
        <dbReference type="Proteomes" id="UP000427906"/>
    </source>
</evidence>
<name>A0A5K7YE84_9BACT</name>
<dbReference type="InterPro" id="IPR010093">
    <property type="entry name" value="SinI_DNA-bd"/>
</dbReference>
<feature type="domain" description="Helix-turn-helix" evidence="1">
    <location>
        <begin position="8"/>
        <end position="56"/>
    </location>
</feature>
<dbReference type="NCBIfam" id="TIGR01764">
    <property type="entry name" value="excise"/>
    <property type="match status" value="1"/>
</dbReference>
<gene>
    <name evidence="2" type="ORF">DSCA_02400</name>
</gene>
<sequence length="75" mass="8470">MAEMEDRWLSVDEIGKYLGVSSDTVYRWIDKHNMPAHRMGRLWKFKRDQVDAWVEAGGANIAGSGSGRQKDSTGN</sequence>
<dbReference type="Gene3D" id="1.10.10.10">
    <property type="entry name" value="Winged helix-like DNA-binding domain superfamily/Winged helix DNA-binding domain"/>
    <property type="match status" value="1"/>
</dbReference>
<dbReference type="InterPro" id="IPR041657">
    <property type="entry name" value="HTH_17"/>
</dbReference>
<dbReference type="Pfam" id="PF12728">
    <property type="entry name" value="HTH_17"/>
    <property type="match status" value="1"/>
</dbReference>
<proteinExistence type="predicted"/>
<dbReference type="KEGG" id="dalk:DSCA_02400"/>
<protein>
    <submittedName>
        <fullName evidence="2">Transcriptional regulator</fullName>
    </submittedName>
</protein>